<organism evidence="1 2">
    <name type="scientific">Panagrolaimus sp. PS1159</name>
    <dbReference type="NCBI Taxonomy" id="55785"/>
    <lineage>
        <taxon>Eukaryota</taxon>
        <taxon>Metazoa</taxon>
        <taxon>Ecdysozoa</taxon>
        <taxon>Nematoda</taxon>
        <taxon>Chromadorea</taxon>
        <taxon>Rhabditida</taxon>
        <taxon>Tylenchina</taxon>
        <taxon>Panagrolaimomorpha</taxon>
        <taxon>Panagrolaimoidea</taxon>
        <taxon>Panagrolaimidae</taxon>
        <taxon>Panagrolaimus</taxon>
    </lineage>
</organism>
<name>A0AC35GS88_9BILA</name>
<protein>
    <submittedName>
        <fullName evidence="2">C2H2-type domain-containing protein</fullName>
    </submittedName>
</protein>
<dbReference type="WBParaSite" id="PS1159_v2.g805.t1">
    <property type="protein sequence ID" value="PS1159_v2.g805.t1"/>
    <property type="gene ID" value="PS1159_v2.g805"/>
</dbReference>
<sequence length="595" mass="68638">MNGIPNNDIGADKPVSSKSLSMNGKNKNNSTMLSATISITNERPLDLSLLLNLSETPKEILPSSSESEIPESPLTPQFVSGSLSADNGSTKPAQNGIENKINGKTKISLNHNNSILTEGNRKRLLESREKSVSSTDKRSKLSTNLKKEMHGSGHYFVSEPSNRFAYQDGDEFAGQFRCTSLNCNKVLSNNVSFMYHLWAHVGFFQKREYSTESEQMTDEKFTRICSICLRMFETACEKTKHYLEVHRGLIFANRLCHMCEIVDNDGSHANNIKHRQNELPYECKRCKFRSSSRMALIDHFSKSHIGTTLLICPFCPYTTQITASERLKPIVLAKNYVNHVTEHGEVIAKKCSCCSYKFIDDEQFKKHTKCHQNEQHKWNIQTKHFKTLKDTALVTKPRHEMLSLLKCLECNTIYSKSEEHFGKLRKCNNCSFETTCLQSYWNHKYLSDCNPENKERFELAVVKNDKKEKPKCSLKFKKKLKVMKSPDFIQNFRLFRDFTYDRKPTKFPPPSQKSKSELIKERREKLRQMTTARKTNDIPSQILDEIANSVFGEKESNEDTIKFAKQIRVPPMPLFEEFLNFKNQQMDKEEKESEA</sequence>
<proteinExistence type="predicted"/>
<accession>A0AC35GS88</accession>
<evidence type="ECO:0000313" key="2">
    <source>
        <dbReference type="WBParaSite" id="PS1159_v2.g805.t1"/>
    </source>
</evidence>
<evidence type="ECO:0000313" key="1">
    <source>
        <dbReference type="Proteomes" id="UP000887580"/>
    </source>
</evidence>
<dbReference type="Proteomes" id="UP000887580">
    <property type="component" value="Unplaced"/>
</dbReference>
<reference evidence="2" key="1">
    <citation type="submission" date="2022-11" db="UniProtKB">
        <authorList>
            <consortium name="WormBaseParasite"/>
        </authorList>
    </citation>
    <scope>IDENTIFICATION</scope>
</reference>